<reference evidence="1" key="1">
    <citation type="submission" date="2015-12" db="EMBL/GenBank/DDBJ databases">
        <title>Gene expression during late stages of embryo sac development: a critical building block for successful pollen-pistil interactions.</title>
        <authorList>
            <person name="Liu Y."/>
            <person name="Joly V."/>
            <person name="Sabar M."/>
            <person name="Matton D.P."/>
        </authorList>
    </citation>
    <scope>NUCLEOTIDE SEQUENCE</scope>
</reference>
<accession>A0A0V0GYF4</accession>
<dbReference type="AlphaFoldDB" id="A0A0V0GYF4"/>
<sequence>MKKMIDLNTEAFLTLLILIIFLNSACSSELYLNSHFIRRLFLCCLRILIANPFFQRIVIELHMTE</sequence>
<proteinExistence type="predicted"/>
<protein>
    <submittedName>
        <fullName evidence="1">Putative ovule protein</fullName>
    </submittedName>
</protein>
<name>A0A0V0GYF4_SOLCH</name>
<dbReference type="EMBL" id="GEDG01028461">
    <property type="protein sequence ID" value="JAP13164.1"/>
    <property type="molecule type" value="Transcribed_RNA"/>
</dbReference>
<organism evidence="1">
    <name type="scientific">Solanum chacoense</name>
    <name type="common">Chaco potato</name>
    <dbReference type="NCBI Taxonomy" id="4108"/>
    <lineage>
        <taxon>Eukaryota</taxon>
        <taxon>Viridiplantae</taxon>
        <taxon>Streptophyta</taxon>
        <taxon>Embryophyta</taxon>
        <taxon>Tracheophyta</taxon>
        <taxon>Spermatophyta</taxon>
        <taxon>Magnoliopsida</taxon>
        <taxon>eudicotyledons</taxon>
        <taxon>Gunneridae</taxon>
        <taxon>Pentapetalae</taxon>
        <taxon>asterids</taxon>
        <taxon>lamiids</taxon>
        <taxon>Solanales</taxon>
        <taxon>Solanaceae</taxon>
        <taxon>Solanoideae</taxon>
        <taxon>Solaneae</taxon>
        <taxon>Solanum</taxon>
    </lineage>
</organism>
<evidence type="ECO:0000313" key="1">
    <source>
        <dbReference type="EMBL" id="JAP13164.1"/>
    </source>
</evidence>